<evidence type="ECO:0000313" key="2">
    <source>
        <dbReference type="EMBL" id="KAK4827794.1"/>
    </source>
</evidence>
<name>A0AAN7S0K5_MYCAM</name>
<evidence type="ECO:0000256" key="1">
    <source>
        <dbReference type="SAM" id="MobiDB-lite"/>
    </source>
</evidence>
<gene>
    <name evidence="2" type="ORF">QYF61_021747</name>
</gene>
<organism evidence="2 3">
    <name type="scientific">Mycteria americana</name>
    <name type="common">Wood stork</name>
    <dbReference type="NCBI Taxonomy" id="33587"/>
    <lineage>
        <taxon>Eukaryota</taxon>
        <taxon>Metazoa</taxon>
        <taxon>Chordata</taxon>
        <taxon>Craniata</taxon>
        <taxon>Vertebrata</taxon>
        <taxon>Euteleostomi</taxon>
        <taxon>Archelosauria</taxon>
        <taxon>Archosauria</taxon>
        <taxon>Dinosauria</taxon>
        <taxon>Saurischia</taxon>
        <taxon>Theropoda</taxon>
        <taxon>Coelurosauria</taxon>
        <taxon>Aves</taxon>
        <taxon>Neognathae</taxon>
        <taxon>Neoaves</taxon>
        <taxon>Aequornithes</taxon>
        <taxon>Ciconiiformes</taxon>
        <taxon>Ciconiidae</taxon>
        <taxon>Mycteria</taxon>
    </lineage>
</organism>
<reference evidence="2 3" key="1">
    <citation type="journal article" date="2023" name="J. Hered.">
        <title>Chromosome-level genome of the wood stork (Mycteria americana) provides insight into avian chromosome evolution.</title>
        <authorList>
            <person name="Flamio R. Jr."/>
            <person name="Ramstad K.M."/>
        </authorList>
    </citation>
    <scope>NUCLEOTIDE SEQUENCE [LARGE SCALE GENOMIC DNA]</scope>
    <source>
        <strain evidence="2">JAX WOST 10</strain>
    </source>
</reference>
<evidence type="ECO:0000313" key="3">
    <source>
        <dbReference type="Proteomes" id="UP001333110"/>
    </source>
</evidence>
<comment type="caution">
    <text evidence="2">The sequence shown here is derived from an EMBL/GenBank/DDBJ whole genome shotgun (WGS) entry which is preliminary data.</text>
</comment>
<dbReference type="AlphaFoldDB" id="A0AAN7S0K5"/>
<accession>A0AAN7S0K5</accession>
<proteinExistence type="predicted"/>
<feature type="region of interest" description="Disordered" evidence="1">
    <location>
        <begin position="181"/>
        <end position="200"/>
    </location>
</feature>
<sequence length="323" mass="35209">MPECNEPPRVRRQQWSTEMKEGIAIFQHKLRASPVDIINFLSEAAVQTGKLKDCKDEEDGYTEILSYIFVLIYQRHLGLLKTPSNLALNNSRDGASTTSLGNLFQCLTTLIVKNFFPISNLNLPSFSLKPLPLVLSLRALERYSSPLIIFMAPPLDSLQQVHVLLMLGAPELNAVLQVGSHKSRVEGENPPPRPAGHASFDAAQDTVGSLGCKRTLLGHVDLVINQQPQVLLLRSALNPFSTQAVFVFGIAPTHVQDLALGLVELHEACTGPSLKPVKVPLDGIPSLQSIDCTTQLGVVSKLAEGALNPTVHVTDKDVKQHQS</sequence>
<protein>
    <submittedName>
        <fullName evidence="2">Uncharacterized protein</fullName>
    </submittedName>
</protein>
<dbReference type="Proteomes" id="UP001333110">
    <property type="component" value="Unassembled WGS sequence"/>
</dbReference>
<dbReference type="EMBL" id="JAUNZN010000002">
    <property type="protein sequence ID" value="KAK4827794.1"/>
    <property type="molecule type" value="Genomic_DNA"/>
</dbReference>
<keyword evidence="3" id="KW-1185">Reference proteome</keyword>